<protein>
    <submittedName>
        <fullName evidence="1">Uncharacterized protein</fullName>
    </submittedName>
</protein>
<dbReference type="EMBL" id="CM046394">
    <property type="protein sequence ID" value="KAI8548878.1"/>
    <property type="molecule type" value="Genomic_DNA"/>
</dbReference>
<accession>A0ACC0N8G3</accession>
<comment type="caution">
    <text evidence="1">The sequence shown here is derived from an EMBL/GenBank/DDBJ whole genome shotgun (WGS) entry which is preliminary data.</text>
</comment>
<sequence length="360" mass="40527">MDSSSKSSLANRGYPYPKDVNVYVLVPNRLQFSNYVVWKKQMLDDVITRNGMRGFIDGTVETPPETNMVIISDGENSDGENTGGLICIKRKNEDYVAWKKSDELVRRWILGRLIWSMKDEVSPLKTAKEVWEALLKLGSVEDMKTRLNRYLPLYKATIAGDWETAEKFIRKEPDAVRARITPDSETALIVAVRVARRNGFVEKLVDEMSLEDLAIGDDAGRTALHRAAGSGNGAAAELLLKKDKRLVNLETELKNTPLYYAAARGERKMILWLMEVMDLKTKPLEGEPGFRILCQLTISQLYDIALTVLLENPELASFIPEKEEDLKYHPLSALADKPSSFESGNNYNSLLGFIYSSLSP</sequence>
<reference evidence="1" key="1">
    <citation type="submission" date="2022-02" db="EMBL/GenBank/DDBJ databases">
        <title>Plant Genome Project.</title>
        <authorList>
            <person name="Zhang R.-G."/>
        </authorList>
    </citation>
    <scope>NUCLEOTIDE SEQUENCE</scope>
    <source>
        <strain evidence="1">AT1</strain>
    </source>
</reference>
<keyword evidence="2" id="KW-1185">Reference proteome</keyword>
<gene>
    <name evidence="1" type="ORF">RHMOL_Rhmol07G0308200</name>
</gene>
<proteinExistence type="predicted"/>
<organism evidence="1 2">
    <name type="scientific">Rhododendron molle</name>
    <name type="common">Chinese azalea</name>
    <name type="synonym">Azalea mollis</name>
    <dbReference type="NCBI Taxonomy" id="49168"/>
    <lineage>
        <taxon>Eukaryota</taxon>
        <taxon>Viridiplantae</taxon>
        <taxon>Streptophyta</taxon>
        <taxon>Embryophyta</taxon>
        <taxon>Tracheophyta</taxon>
        <taxon>Spermatophyta</taxon>
        <taxon>Magnoliopsida</taxon>
        <taxon>eudicotyledons</taxon>
        <taxon>Gunneridae</taxon>
        <taxon>Pentapetalae</taxon>
        <taxon>asterids</taxon>
        <taxon>Ericales</taxon>
        <taxon>Ericaceae</taxon>
        <taxon>Ericoideae</taxon>
        <taxon>Rhodoreae</taxon>
        <taxon>Rhododendron</taxon>
    </lineage>
</organism>
<evidence type="ECO:0000313" key="2">
    <source>
        <dbReference type="Proteomes" id="UP001062846"/>
    </source>
</evidence>
<dbReference type="Proteomes" id="UP001062846">
    <property type="component" value="Chromosome 7"/>
</dbReference>
<name>A0ACC0N8G3_RHOML</name>
<evidence type="ECO:0000313" key="1">
    <source>
        <dbReference type="EMBL" id="KAI8548878.1"/>
    </source>
</evidence>